<feature type="region of interest" description="Disordered" evidence="1">
    <location>
        <begin position="1"/>
        <end position="28"/>
    </location>
</feature>
<keyword evidence="2" id="KW-1133">Transmembrane helix</keyword>
<name>A0A935C1I5_9FIRM</name>
<evidence type="ECO:0000313" key="3">
    <source>
        <dbReference type="EMBL" id="MBK6088725.1"/>
    </source>
</evidence>
<keyword evidence="2" id="KW-0812">Transmembrane</keyword>
<comment type="caution">
    <text evidence="3">The sequence shown here is derived from an EMBL/GenBank/DDBJ whole genome shotgun (WGS) entry which is preliminary data.</text>
</comment>
<protein>
    <submittedName>
        <fullName evidence="3">Uncharacterized protein</fullName>
    </submittedName>
</protein>
<sequence>MISGVKMPVPDSAAKDSGNTTNNSNGAVKTDKAFPALIVHTVMISVCAIAYIRRKYLIDKAK</sequence>
<reference evidence="3" key="1">
    <citation type="submission" date="2021-01" db="EMBL/GenBank/DDBJ databases">
        <title>Genome public.</title>
        <authorList>
            <person name="Liu C."/>
            <person name="Sun Q."/>
        </authorList>
    </citation>
    <scope>NUCLEOTIDE SEQUENCE</scope>
    <source>
        <strain evidence="3">M6</strain>
    </source>
</reference>
<proteinExistence type="predicted"/>
<feature type="transmembrane region" description="Helical" evidence="2">
    <location>
        <begin position="33"/>
        <end position="52"/>
    </location>
</feature>
<dbReference type="Proteomes" id="UP000633365">
    <property type="component" value="Unassembled WGS sequence"/>
</dbReference>
<dbReference type="AlphaFoldDB" id="A0A935C1I5"/>
<accession>A0A935C1I5</accession>
<evidence type="ECO:0000256" key="2">
    <source>
        <dbReference type="SAM" id="Phobius"/>
    </source>
</evidence>
<evidence type="ECO:0000256" key="1">
    <source>
        <dbReference type="SAM" id="MobiDB-lite"/>
    </source>
</evidence>
<keyword evidence="4" id="KW-1185">Reference proteome</keyword>
<evidence type="ECO:0000313" key="4">
    <source>
        <dbReference type="Proteomes" id="UP000633365"/>
    </source>
</evidence>
<organism evidence="3 4">
    <name type="scientific">Ruminococcus difficilis</name>
    <dbReference type="NCBI Taxonomy" id="2763069"/>
    <lineage>
        <taxon>Bacteria</taxon>
        <taxon>Bacillati</taxon>
        <taxon>Bacillota</taxon>
        <taxon>Clostridia</taxon>
        <taxon>Eubacteriales</taxon>
        <taxon>Oscillospiraceae</taxon>
        <taxon>Ruminococcus</taxon>
    </lineage>
</organism>
<feature type="compositionally biased region" description="Polar residues" evidence="1">
    <location>
        <begin position="17"/>
        <end position="27"/>
    </location>
</feature>
<gene>
    <name evidence="3" type="ORF">JKK62_08700</name>
</gene>
<dbReference type="EMBL" id="JAEQMG010000082">
    <property type="protein sequence ID" value="MBK6088725.1"/>
    <property type="molecule type" value="Genomic_DNA"/>
</dbReference>
<keyword evidence="2" id="KW-0472">Membrane</keyword>
<dbReference type="RefSeq" id="WP_201427580.1">
    <property type="nucleotide sequence ID" value="NZ_JAEQMG010000082.1"/>
</dbReference>